<comment type="caution">
    <text evidence="1">The sequence shown here is derived from an EMBL/GenBank/DDBJ whole genome shotgun (WGS) entry which is preliminary data.</text>
</comment>
<evidence type="ECO:0000313" key="1">
    <source>
        <dbReference type="EMBL" id="GIG42563.1"/>
    </source>
</evidence>
<dbReference type="EMBL" id="BONQ01000014">
    <property type="protein sequence ID" value="GIG42563.1"/>
    <property type="molecule type" value="Genomic_DNA"/>
</dbReference>
<gene>
    <name evidence="1" type="ORF">Dsi01nite_006040</name>
</gene>
<name>A0A919PHY8_9ACTN</name>
<sequence length="157" mass="16556">MGWNTSALFVQGSSTAEAVALLAAAQLEPGRLVGADEATSGLADGVLFAAEAGGWVQVWDPAMEFAPICEPPGTALTVVFASVASSYAFTLFEDGEVVRELVYADAEPVVDAGTPLPVEATVEIPSWGPDEDFVWAVIEAVTGTGYQDSQQFEVWRR</sequence>
<organism evidence="1 2">
    <name type="scientific">Dactylosporangium siamense</name>
    <dbReference type="NCBI Taxonomy" id="685454"/>
    <lineage>
        <taxon>Bacteria</taxon>
        <taxon>Bacillati</taxon>
        <taxon>Actinomycetota</taxon>
        <taxon>Actinomycetes</taxon>
        <taxon>Micromonosporales</taxon>
        <taxon>Micromonosporaceae</taxon>
        <taxon>Dactylosporangium</taxon>
    </lineage>
</organism>
<keyword evidence="2" id="KW-1185">Reference proteome</keyword>
<dbReference type="AlphaFoldDB" id="A0A919PHY8"/>
<dbReference type="Proteomes" id="UP000660611">
    <property type="component" value="Unassembled WGS sequence"/>
</dbReference>
<dbReference type="RefSeq" id="WP_203844430.1">
    <property type="nucleotide sequence ID" value="NZ_BAAAVW010000005.1"/>
</dbReference>
<accession>A0A919PHY8</accession>
<protein>
    <submittedName>
        <fullName evidence="1">Uncharacterized protein</fullName>
    </submittedName>
</protein>
<evidence type="ECO:0000313" key="2">
    <source>
        <dbReference type="Proteomes" id="UP000660611"/>
    </source>
</evidence>
<reference evidence="1" key="1">
    <citation type="submission" date="2021-01" db="EMBL/GenBank/DDBJ databases">
        <title>Whole genome shotgun sequence of Dactylosporangium siamense NBRC 106093.</title>
        <authorList>
            <person name="Komaki H."/>
            <person name="Tamura T."/>
        </authorList>
    </citation>
    <scope>NUCLEOTIDE SEQUENCE</scope>
    <source>
        <strain evidence="1">NBRC 106093</strain>
    </source>
</reference>
<proteinExistence type="predicted"/>